<dbReference type="InterPro" id="IPR036388">
    <property type="entry name" value="WH-like_DNA-bd_sf"/>
</dbReference>
<keyword evidence="1" id="KW-0175">Coiled coil</keyword>
<dbReference type="Gene3D" id="1.10.10.10">
    <property type="entry name" value="Winged helix-like DNA-binding domain superfamily/Winged helix DNA-binding domain"/>
    <property type="match status" value="1"/>
</dbReference>
<organism evidence="2 3">
    <name type="scientific">Haloechinothrix alba</name>
    <dbReference type="NCBI Taxonomy" id="664784"/>
    <lineage>
        <taxon>Bacteria</taxon>
        <taxon>Bacillati</taxon>
        <taxon>Actinomycetota</taxon>
        <taxon>Actinomycetes</taxon>
        <taxon>Pseudonocardiales</taxon>
        <taxon>Pseudonocardiaceae</taxon>
        <taxon>Haloechinothrix</taxon>
    </lineage>
</organism>
<evidence type="ECO:0000256" key="1">
    <source>
        <dbReference type="SAM" id="Coils"/>
    </source>
</evidence>
<sequence>MPNKYDHETRAKAVRLVRDHVEDYETEWAAMKAVSARPGMSTETLRKWVRQSEIDAGESVGVTTESARENRELKRKVRELEQTIEVLKAATSFFVRECDPLHR</sequence>
<reference evidence="2 3" key="1">
    <citation type="submission" date="2017-06" db="EMBL/GenBank/DDBJ databases">
        <authorList>
            <person name="Kim H.J."/>
            <person name="Triplett B.A."/>
        </authorList>
    </citation>
    <scope>NUCLEOTIDE SEQUENCE [LARGE SCALE GENOMIC DNA]</scope>
    <source>
        <strain evidence="2 3">DSM 45207</strain>
    </source>
</reference>
<feature type="coiled-coil region" evidence="1">
    <location>
        <begin position="63"/>
        <end position="90"/>
    </location>
</feature>
<dbReference type="Proteomes" id="UP000198348">
    <property type="component" value="Unassembled WGS sequence"/>
</dbReference>
<dbReference type="AlphaFoldDB" id="A0A239A8G4"/>
<name>A0A239A8G4_9PSEU</name>
<dbReference type="InterPro" id="IPR002514">
    <property type="entry name" value="Transposase_8"/>
</dbReference>
<gene>
    <name evidence="2" type="ORF">SAMN06265360_1337</name>
</gene>
<proteinExistence type="predicted"/>
<dbReference type="Pfam" id="PF01527">
    <property type="entry name" value="HTH_Tnp_1"/>
    <property type="match status" value="1"/>
</dbReference>
<dbReference type="GO" id="GO:0004803">
    <property type="term" value="F:transposase activity"/>
    <property type="evidence" value="ECO:0007669"/>
    <property type="project" value="InterPro"/>
</dbReference>
<dbReference type="SUPFAM" id="SSF46689">
    <property type="entry name" value="Homeodomain-like"/>
    <property type="match status" value="1"/>
</dbReference>
<dbReference type="InterPro" id="IPR009057">
    <property type="entry name" value="Homeodomain-like_sf"/>
</dbReference>
<keyword evidence="3" id="KW-1185">Reference proteome</keyword>
<dbReference type="GO" id="GO:0003677">
    <property type="term" value="F:DNA binding"/>
    <property type="evidence" value="ECO:0007669"/>
    <property type="project" value="InterPro"/>
</dbReference>
<dbReference type="OrthoDB" id="4426778at2"/>
<evidence type="ECO:0000313" key="2">
    <source>
        <dbReference type="EMBL" id="SNR91907.1"/>
    </source>
</evidence>
<dbReference type="GO" id="GO:0006313">
    <property type="term" value="P:DNA transposition"/>
    <property type="evidence" value="ECO:0007669"/>
    <property type="project" value="InterPro"/>
</dbReference>
<accession>A0A239A8G4</accession>
<protein>
    <submittedName>
        <fullName evidence="2">Transposase</fullName>
    </submittedName>
</protein>
<dbReference type="EMBL" id="FZNW01000033">
    <property type="protein sequence ID" value="SNR91907.1"/>
    <property type="molecule type" value="Genomic_DNA"/>
</dbReference>
<evidence type="ECO:0000313" key="3">
    <source>
        <dbReference type="Proteomes" id="UP000198348"/>
    </source>
</evidence>